<dbReference type="GO" id="GO:0016020">
    <property type="term" value="C:membrane"/>
    <property type="evidence" value="ECO:0007669"/>
    <property type="project" value="InterPro"/>
</dbReference>
<keyword evidence="2" id="KW-0813">Transport</keyword>
<dbReference type="AlphaFoldDB" id="X1S1D4"/>
<evidence type="ECO:0000259" key="5">
    <source>
        <dbReference type="Pfam" id="PF00005"/>
    </source>
</evidence>
<evidence type="ECO:0000256" key="4">
    <source>
        <dbReference type="ARBA" id="ARBA00022840"/>
    </source>
</evidence>
<dbReference type="PANTHER" id="PTHR46743:SF2">
    <property type="entry name" value="TEICHOIC ACIDS EXPORT ATP-BINDING PROTEIN TAGH"/>
    <property type="match status" value="1"/>
</dbReference>
<comment type="caution">
    <text evidence="6">The sequence shown here is derived from an EMBL/GenBank/DDBJ whole genome shotgun (WGS) entry which is preliminary data.</text>
</comment>
<dbReference type="InterPro" id="IPR003439">
    <property type="entry name" value="ABC_transporter-like_ATP-bd"/>
</dbReference>
<accession>X1S1D4</accession>
<evidence type="ECO:0000256" key="3">
    <source>
        <dbReference type="ARBA" id="ARBA00022741"/>
    </source>
</evidence>
<dbReference type="GO" id="GO:0140359">
    <property type="term" value="F:ABC-type transporter activity"/>
    <property type="evidence" value="ECO:0007669"/>
    <property type="project" value="InterPro"/>
</dbReference>
<name>X1S1D4_9ZZZZ</name>
<dbReference type="InterPro" id="IPR015860">
    <property type="entry name" value="ABC_transpr_TagH-like"/>
</dbReference>
<organism evidence="6">
    <name type="scientific">marine sediment metagenome</name>
    <dbReference type="NCBI Taxonomy" id="412755"/>
    <lineage>
        <taxon>unclassified sequences</taxon>
        <taxon>metagenomes</taxon>
        <taxon>ecological metagenomes</taxon>
    </lineage>
</organism>
<sequence length="177" mass="20001">MIYRKDKSKNLGNDIAIDIRSVSKIYRIRHEKIPSLKQTILKLKRTTYEEFLALNDVSFSVKHGETFGMIGPNGSGKSTLLKLIARILRPTSGEVRVNGSLSALLELGAGFHPDLTGRENIYINAAILGMKKKEIDRKLNDIIEFSELERFIDTPVKNYSSRMYMRLGFSVAINVNP</sequence>
<dbReference type="EMBL" id="BARW01010038">
    <property type="protein sequence ID" value="GAI86698.1"/>
    <property type="molecule type" value="Genomic_DNA"/>
</dbReference>
<dbReference type="Gene3D" id="3.40.50.300">
    <property type="entry name" value="P-loop containing nucleotide triphosphate hydrolases"/>
    <property type="match status" value="1"/>
</dbReference>
<keyword evidence="4" id="KW-0067">ATP-binding</keyword>
<gene>
    <name evidence="6" type="ORF">S12H4_19940</name>
</gene>
<dbReference type="CDD" id="cd03220">
    <property type="entry name" value="ABC_KpsT_Wzt"/>
    <property type="match status" value="1"/>
</dbReference>
<comment type="similarity">
    <text evidence="1">Belongs to the ABC transporter superfamily.</text>
</comment>
<dbReference type="SUPFAM" id="SSF52540">
    <property type="entry name" value="P-loop containing nucleoside triphosphate hydrolases"/>
    <property type="match status" value="1"/>
</dbReference>
<evidence type="ECO:0000313" key="6">
    <source>
        <dbReference type="EMBL" id="GAI86698.1"/>
    </source>
</evidence>
<feature type="domain" description="ABC transporter" evidence="5">
    <location>
        <begin position="54"/>
        <end position="174"/>
    </location>
</feature>
<evidence type="ECO:0000256" key="1">
    <source>
        <dbReference type="ARBA" id="ARBA00005417"/>
    </source>
</evidence>
<keyword evidence="3" id="KW-0547">Nucleotide-binding</keyword>
<reference evidence="6" key="1">
    <citation type="journal article" date="2014" name="Front. Microbiol.">
        <title>High frequency of phylogenetically diverse reductive dehalogenase-homologous genes in deep subseafloor sedimentary metagenomes.</title>
        <authorList>
            <person name="Kawai M."/>
            <person name="Futagami T."/>
            <person name="Toyoda A."/>
            <person name="Takaki Y."/>
            <person name="Nishi S."/>
            <person name="Hori S."/>
            <person name="Arai W."/>
            <person name="Tsubouchi T."/>
            <person name="Morono Y."/>
            <person name="Uchiyama I."/>
            <person name="Ito T."/>
            <person name="Fujiyama A."/>
            <person name="Inagaki F."/>
            <person name="Takami H."/>
        </authorList>
    </citation>
    <scope>NUCLEOTIDE SEQUENCE</scope>
    <source>
        <strain evidence="6">Expedition CK06-06</strain>
    </source>
</reference>
<protein>
    <recommendedName>
        <fullName evidence="5">ABC transporter domain-containing protein</fullName>
    </recommendedName>
</protein>
<dbReference type="InterPro" id="IPR050683">
    <property type="entry name" value="Bact_Polysacc_Export_ATP-bd"/>
</dbReference>
<feature type="non-terminal residue" evidence="6">
    <location>
        <position position="177"/>
    </location>
</feature>
<evidence type="ECO:0000256" key="2">
    <source>
        <dbReference type="ARBA" id="ARBA00022448"/>
    </source>
</evidence>
<dbReference type="InterPro" id="IPR027417">
    <property type="entry name" value="P-loop_NTPase"/>
</dbReference>
<dbReference type="GO" id="GO:0005524">
    <property type="term" value="F:ATP binding"/>
    <property type="evidence" value="ECO:0007669"/>
    <property type="project" value="UniProtKB-KW"/>
</dbReference>
<dbReference type="Pfam" id="PF00005">
    <property type="entry name" value="ABC_tran"/>
    <property type="match status" value="1"/>
</dbReference>
<dbReference type="GO" id="GO:0016887">
    <property type="term" value="F:ATP hydrolysis activity"/>
    <property type="evidence" value="ECO:0007669"/>
    <property type="project" value="InterPro"/>
</dbReference>
<proteinExistence type="inferred from homology"/>
<dbReference type="PANTHER" id="PTHR46743">
    <property type="entry name" value="TEICHOIC ACIDS EXPORT ATP-BINDING PROTEIN TAGH"/>
    <property type="match status" value="1"/>
</dbReference>